<dbReference type="EMBL" id="FR854092">
    <property type="protein sequence ID" value="CCA87311.1"/>
    <property type="molecule type" value="Genomic_DNA"/>
</dbReference>
<accession>G3ACL8</accession>
<organism evidence="1">
    <name type="scientific">Ralstonia syzygii R24</name>
    <dbReference type="NCBI Taxonomy" id="907261"/>
    <lineage>
        <taxon>Bacteria</taxon>
        <taxon>Pseudomonadati</taxon>
        <taxon>Pseudomonadota</taxon>
        <taxon>Betaproteobacteria</taxon>
        <taxon>Burkholderiales</taxon>
        <taxon>Burkholderiaceae</taxon>
        <taxon>Ralstonia</taxon>
        <taxon>Ralstonia solanacearum species complex</taxon>
    </lineage>
</organism>
<proteinExistence type="predicted"/>
<reference evidence="1" key="1">
    <citation type="journal article" date="2011" name="PLoS ONE">
        <title>Ralstonia syzygii, the Blood Disease Bacterium and some Asian R. solanacearum strains form a single genomic species despite divergent lifestyles.</title>
        <authorList>
            <person name="Remenant B."/>
            <person name="de Cambiaire J.C."/>
            <person name="Cellier G."/>
            <person name="Jacobs J.M."/>
            <person name="Mangenot S."/>
            <person name="Barbe V."/>
            <person name="Lajus A."/>
            <person name="Vallenet D."/>
            <person name="Medigue C."/>
            <person name="Fegan M."/>
            <person name="Allen C."/>
            <person name="Prior P."/>
        </authorList>
    </citation>
    <scope>NUCLEOTIDE SEQUENCE</scope>
    <source>
        <strain evidence="1">R24</strain>
    </source>
</reference>
<reference evidence="1" key="2">
    <citation type="submission" date="2011-04" db="EMBL/GenBank/DDBJ databases">
        <authorList>
            <person name="Genoscope - CEA"/>
        </authorList>
    </citation>
    <scope>NUCLEOTIDE SEQUENCE</scope>
    <source>
        <strain evidence="1">R24</strain>
    </source>
</reference>
<gene>
    <name evidence="1" type="ORF">RALSY_mp30638</name>
</gene>
<dbReference type="AlphaFoldDB" id="G3ACL8"/>
<protein>
    <submittedName>
        <fullName evidence="1">Uncharacterized protein</fullName>
    </submittedName>
</protein>
<name>G3ACL8_9RALS</name>
<sequence length="79" mass="8607">MRGNGEPARTTDQSFLHVACKKRHRCVTPCGVTSLPRTAFSIDENTIPEPPRPIHGYCTAHVVQNAGTARVFGMFLVGV</sequence>
<evidence type="ECO:0000313" key="1">
    <source>
        <dbReference type="EMBL" id="CCA87311.1"/>
    </source>
</evidence>